<accession>A0A1I4SX41</accession>
<dbReference type="AlphaFoldDB" id="A0A1I4SX41"/>
<dbReference type="STRING" id="487685.SAMN04488696_2063"/>
<evidence type="ECO:0000313" key="1">
    <source>
        <dbReference type="EMBL" id="SFM69032.1"/>
    </source>
</evidence>
<organism evidence="1 2">
    <name type="scientific">Methanolobus profundi</name>
    <dbReference type="NCBI Taxonomy" id="487685"/>
    <lineage>
        <taxon>Archaea</taxon>
        <taxon>Methanobacteriati</taxon>
        <taxon>Methanobacteriota</taxon>
        <taxon>Stenosarchaea group</taxon>
        <taxon>Methanomicrobia</taxon>
        <taxon>Methanosarcinales</taxon>
        <taxon>Methanosarcinaceae</taxon>
        <taxon>Methanolobus</taxon>
    </lineage>
</organism>
<reference evidence="2" key="1">
    <citation type="submission" date="2016-10" db="EMBL/GenBank/DDBJ databases">
        <authorList>
            <person name="Varghese N."/>
            <person name="Submissions S."/>
        </authorList>
    </citation>
    <scope>NUCLEOTIDE SEQUENCE [LARGE SCALE GENOMIC DNA]</scope>
    <source>
        <strain evidence="2">Mob M</strain>
    </source>
</reference>
<dbReference type="PROSITE" id="PS51257">
    <property type="entry name" value="PROKAR_LIPOPROTEIN"/>
    <property type="match status" value="1"/>
</dbReference>
<gene>
    <name evidence="1" type="ORF">SAMN04488696_2063</name>
</gene>
<sequence>MKYKMFKNILVLLIGMALVLVSGCADTSYSEDTPDEQVQEEAADMVDMDAQEPVDMMDDTMAEDTDEGSDAIIDPADFTDPVGNPYFPLEAGTTFILEGESDGEDIRVEMYVTDQTKEIMGVTTMVIREREWEDGELVEDTFDWYANDNEGNVWYFGEDSKEYDDGELVGTAGSWEAGVDGAEPGILMKADPQIGDVYQQEYYEGEAEDMAEVLSLDASVTVEYGSFDNCLQTKEWTPLEPGIEEHKYYASGVGLLKEESVTEGDEMLELVDITTE</sequence>
<keyword evidence="2" id="KW-1185">Reference proteome</keyword>
<dbReference type="RefSeq" id="WP_091936611.1">
    <property type="nucleotide sequence ID" value="NZ_FOUJ01000004.1"/>
</dbReference>
<name>A0A1I4SX41_9EURY</name>
<dbReference type="OrthoDB" id="142217at2157"/>
<protein>
    <submittedName>
        <fullName evidence="1">Uncharacterized protein</fullName>
    </submittedName>
</protein>
<dbReference type="EMBL" id="FOUJ01000004">
    <property type="protein sequence ID" value="SFM69032.1"/>
    <property type="molecule type" value="Genomic_DNA"/>
</dbReference>
<dbReference type="Proteomes" id="UP000198535">
    <property type="component" value="Unassembled WGS sequence"/>
</dbReference>
<evidence type="ECO:0000313" key="2">
    <source>
        <dbReference type="Proteomes" id="UP000198535"/>
    </source>
</evidence>
<proteinExistence type="predicted"/>